<dbReference type="EMBL" id="JAHRIP010032719">
    <property type="protein sequence ID" value="MEQ2293435.1"/>
    <property type="molecule type" value="Genomic_DNA"/>
</dbReference>
<comment type="caution">
    <text evidence="1">The sequence shown here is derived from an EMBL/GenBank/DDBJ whole genome shotgun (WGS) entry which is preliminary data.</text>
</comment>
<sequence>MRGCECFYVYAGGRRNSGSRGSGHGVSLLMPLITAIPPTAGGMGGTKTPMSPDPFKLLLRGMEEDSRSNICRCRGSGSQRCGRRTQPTPHRG</sequence>
<evidence type="ECO:0000313" key="2">
    <source>
        <dbReference type="Proteomes" id="UP001469553"/>
    </source>
</evidence>
<evidence type="ECO:0000313" key="1">
    <source>
        <dbReference type="EMBL" id="MEQ2293435.1"/>
    </source>
</evidence>
<dbReference type="Proteomes" id="UP001469553">
    <property type="component" value="Unassembled WGS sequence"/>
</dbReference>
<gene>
    <name evidence="1" type="ORF">AMECASPLE_033336</name>
</gene>
<reference evidence="1 2" key="1">
    <citation type="submission" date="2021-06" db="EMBL/GenBank/DDBJ databases">
        <authorList>
            <person name="Palmer J.M."/>
        </authorList>
    </citation>
    <scope>NUCLEOTIDE SEQUENCE [LARGE SCALE GENOMIC DNA]</scope>
    <source>
        <strain evidence="1 2">AS_MEX2019</strain>
        <tissue evidence="1">Muscle</tissue>
    </source>
</reference>
<accession>A0ABV0YIZ9</accession>
<proteinExistence type="predicted"/>
<keyword evidence="2" id="KW-1185">Reference proteome</keyword>
<name>A0ABV0YIZ9_9TELE</name>
<protein>
    <submittedName>
        <fullName evidence="1">Uncharacterized protein</fullName>
    </submittedName>
</protein>
<organism evidence="1 2">
    <name type="scientific">Ameca splendens</name>
    <dbReference type="NCBI Taxonomy" id="208324"/>
    <lineage>
        <taxon>Eukaryota</taxon>
        <taxon>Metazoa</taxon>
        <taxon>Chordata</taxon>
        <taxon>Craniata</taxon>
        <taxon>Vertebrata</taxon>
        <taxon>Euteleostomi</taxon>
        <taxon>Actinopterygii</taxon>
        <taxon>Neopterygii</taxon>
        <taxon>Teleostei</taxon>
        <taxon>Neoteleostei</taxon>
        <taxon>Acanthomorphata</taxon>
        <taxon>Ovalentaria</taxon>
        <taxon>Atherinomorphae</taxon>
        <taxon>Cyprinodontiformes</taxon>
        <taxon>Goodeidae</taxon>
        <taxon>Ameca</taxon>
    </lineage>
</organism>